<dbReference type="PANTHER" id="PTHR37249:SF3">
    <property type="entry name" value="OS03G0206201 PROTEIN"/>
    <property type="match status" value="1"/>
</dbReference>
<feature type="region of interest" description="Disordered" evidence="1">
    <location>
        <begin position="55"/>
        <end position="120"/>
    </location>
</feature>
<evidence type="ECO:0000313" key="4">
    <source>
        <dbReference type="Proteomes" id="UP000623129"/>
    </source>
</evidence>
<gene>
    <name evidence="3" type="ORF">FCM35_KLT12042</name>
</gene>
<proteinExistence type="predicted"/>
<dbReference type="Proteomes" id="UP000623129">
    <property type="component" value="Unassembled WGS sequence"/>
</dbReference>
<accession>A0A833QJG5</accession>
<organism evidence="3 4">
    <name type="scientific">Carex littledalei</name>
    <dbReference type="NCBI Taxonomy" id="544730"/>
    <lineage>
        <taxon>Eukaryota</taxon>
        <taxon>Viridiplantae</taxon>
        <taxon>Streptophyta</taxon>
        <taxon>Embryophyta</taxon>
        <taxon>Tracheophyta</taxon>
        <taxon>Spermatophyta</taxon>
        <taxon>Magnoliopsida</taxon>
        <taxon>Liliopsida</taxon>
        <taxon>Poales</taxon>
        <taxon>Cyperaceae</taxon>
        <taxon>Cyperoideae</taxon>
        <taxon>Cariceae</taxon>
        <taxon>Carex</taxon>
        <taxon>Carex subgen. Euthyceras</taxon>
    </lineage>
</organism>
<name>A0A833QJG5_9POAL</name>
<dbReference type="EMBL" id="SWLB01000023">
    <property type="protein sequence ID" value="KAF3323311.1"/>
    <property type="molecule type" value="Genomic_DNA"/>
</dbReference>
<protein>
    <submittedName>
        <fullName evidence="3">Uncharacterized protein</fullName>
    </submittedName>
</protein>
<comment type="caution">
    <text evidence="3">The sequence shown here is derived from an EMBL/GenBank/DDBJ whole genome shotgun (WGS) entry which is preliminary data.</text>
</comment>
<feature type="compositionally biased region" description="Basic and acidic residues" evidence="1">
    <location>
        <begin position="56"/>
        <end position="72"/>
    </location>
</feature>
<keyword evidence="2" id="KW-0732">Signal</keyword>
<evidence type="ECO:0000256" key="2">
    <source>
        <dbReference type="SAM" id="SignalP"/>
    </source>
</evidence>
<dbReference type="PANTHER" id="PTHR37249">
    <property type="entry name" value="OS03G0206201 PROTEIN"/>
    <property type="match status" value="1"/>
</dbReference>
<feature type="signal peptide" evidence="2">
    <location>
        <begin position="1"/>
        <end position="29"/>
    </location>
</feature>
<feature type="chain" id="PRO_5032653198" evidence="2">
    <location>
        <begin position="30"/>
        <end position="120"/>
    </location>
</feature>
<evidence type="ECO:0000256" key="1">
    <source>
        <dbReference type="SAM" id="MobiDB-lite"/>
    </source>
</evidence>
<sequence length="120" mass="13261">MAGRLRSSVFIPGVALIFFVLCEEGTSVAFPGLIDAKDEAYVLTQTVTINRKLKEKHGETTRNRKANEAMKEEIEEDYPQFDPAPSTKPAVKSGPIVHDTSVMPYVPRSTPPDHPMKGHP</sequence>
<dbReference type="OrthoDB" id="1938519at2759"/>
<dbReference type="AlphaFoldDB" id="A0A833QJG5"/>
<keyword evidence="4" id="KW-1185">Reference proteome</keyword>
<reference evidence="3" key="1">
    <citation type="submission" date="2020-01" db="EMBL/GenBank/DDBJ databases">
        <title>Genome sequence of Kobresia littledalei, the first chromosome-level genome in the family Cyperaceae.</title>
        <authorList>
            <person name="Qu G."/>
        </authorList>
    </citation>
    <scope>NUCLEOTIDE SEQUENCE</scope>
    <source>
        <strain evidence="3">C.B.Clarke</strain>
        <tissue evidence="3">Leaf</tissue>
    </source>
</reference>
<evidence type="ECO:0000313" key="3">
    <source>
        <dbReference type="EMBL" id="KAF3323311.1"/>
    </source>
</evidence>